<keyword evidence="3" id="KW-1185">Reference proteome</keyword>
<organism evidence="3">
    <name type="scientific">Salpingoeca rosetta (strain ATCC 50818 / BSB-021)</name>
    <dbReference type="NCBI Taxonomy" id="946362"/>
    <lineage>
        <taxon>Eukaryota</taxon>
        <taxon>Choanoflagellata</taxon>
        <taxon>Craspedida</taxon>
        <taxon>Salpingoecidae</taxon>
        <taxon>Salpingoeca</taxon>
    </lineage>
</organism>
<dbReference type="InParanoid" id="F2U665"/>
<name>F2U665_SALR5</name>
<gene>
    <name evidence="2" type="ORF">PTSG_12051</name>
</gene>
<feature type="compositionally biased region" description="Polar residues" evidence="1">
    <location>
        <begin position="50"/>
        <end position="64"/>
    </location>
</feature>
<feature type="region of interest" description="Disordered" evidence="1">
    <location>
        <begin position="139"/>
        <end position="169"/>
    </location>
</feature>
<reference evidence="2" key="1">
    <citation type="submission" date="2009-08" db="EMBL/GenBank/DDBJ databases">
        <title>Annotation of Salpingoeca rosetta.</title>
        <authorList>
            <consortium name="The Broad Institute Genome Sequencing Platform"/>
            <person name="Russ C."/>
            <person name="Cuomo C."/>
            <person name="Burger G."/>
            <person name="Gray M.W."/>
            <person name="Holland P.W.H."/>
            <person name="King N."/>
            <person name="Lang F.B.F."/>
            <person name="Roger A.J."/>
            <person name="Ruiz-Trillo I."/>
            <person name="Young S.K."/>
            <person name="Zeng Q."/>
            <person name="Gargeya S."/>
            <person name="Alvarado L."/>
            <person name="Berlin A."/>
            <person name="Chapman S.B."/>
            <person name="Chen Z."/>
            <person name="Freedman E."/>
            <person name="Gellesch M."/>
            <person name="Goldberg J."/>
            <person name="Griggs A."/>
            <person name="Gujja S."/>
            <person name="Heilman E."/>
            <person name="Heiman D."/>
            <person name="Howarth C."/>
            <person name="Mehta T."/>
            <person name="Neiman D."/>
            <person name="Pearson M."/>
            <person name="Roberts A."/>
            <person name="Saif S."/>
            <person name="Shea T."/>
            <person name="Shenoy N."/>
            <person name="Sisk P."/>
            <person name="Stolte C."/>
            <person name="Sykes S."/>
            <person name="White J."/>
            <person name="Yandava C."/>
            <person name="Haas B."/>
            <person name="Nusbaum C."/>
            <person name="Birren B."/>
        </authorList>
    </citation>
    <scope>NUCLEOTIDE SEQUENCE [LARGE SCALE GENOMIC DNA]</scope>
    <source>
        <strain evidence="2">ATCC 50818</strain>
    </source>
</reference>
<dbReference type="AlphaFoldDB" id="F2U665"/>
<dbReference type="GeneID" id="16075952"/>
<feature type="compositionally biased region" description="Low complexity" evidence="1">
    <location>
        <begin position="65"/>
        <end position="115"/>
    </location>
</feature>
<dbReference type="KEGG" id="sre:PTSG_12051"/>
<evidence type="ECO:0000256" key="1">
    <source>
        <dbReference type="SAM" id="MobiDB-lite"/>
    </source>
</evidence>
<feature type="compositionally biased region" description="Polar residues" evidence="1">
    <location>
        <begin position="20"/>
        <end position="38"/>
    </location>
</feature>
<evidence type="ECO:0000313" key="3">
    <source>
        <dbReference type="Proteomes" id="UP000007799"/>
    </source>
</evidence>
<protein>
    <submittedName>
        <fullName evidence="2">Uncharacterized protein</fullName>
    </submittedName>
</protein>
<feature type="compositionally biased region" description="Basic and acidic residues" evidence="1">
    <location>
        <begin position="1"/>
        <end position="17"/>
    </location>
</feature>
<proteinExistence type="predicted"/>
<feature type="compositionally biased region" description="Basic and acidic residues" evidence="1">
    <location>
        <begin position="252"/>
        <end position="271"/>
    </location>
</feature>
<feature type="compositionally biased region" description="Low complexity" evidence="1">
    <location>
        <begin position="149"/>
        <end position="161"/>
    </location>
</feature>
<feature type="compositionally biased region" description="Polar residues" evidence="1">
    <location>
        <begin position="303"/>
        <end position="317"/>
    </location>
</feature>
<feature type="compositionally biased region" description="Acidic residues" evidence="1">
    <location>
        <begin position="327"/>
        <end position="344"/>
    </location>
</feature>
<feature type="compositionally biased region" description="Low complexity" evidence="1">
    <location>
        <begin position="283"/>
        <end position="298"/>
    </location>
</feature>
<feature type="compositionally biased region" description="Low complexity" evidence="1">
    <location>
        <begin position="360"/>
        <end position="377"/>
    </location>
</feature>
<sequence>MLRKFDTASEAENHTEQAHPASTTTHVSTKDTATTPRLQEQRAAAEADLTKNTNQPQQGVWRQRSTILDEAATTTTTDSILPASNSSNATTSVQATVSSTSTCSSSSTASSSATSKVGDKPRKPRFLARVKQGMSRFVSFRSGSDDDSSSSSGLSSSTTKTKGGKTKAREIRVIPGSPMLKYDWSKRRSTNAHLTREEQTRQETRLKSQTPYMAKMAHRYQNVFECYSRYVTDDESDVASLRRHTCPPASSRRPEAADLHDTAKRVRERFRFRSQTDAGVVVAPPSRRSASTSAANPSHGSDIRTSATSVLKLSPSNKAPAGPAAGDDADDEGEGEGEGDDVFDGDSTPRSTPVPPPTQSTPAVATPPVAVSPTPRAEAPTTAGGGRWSVCDPSSGAAERHAQAEGQASDKGAPGNRQRPVSAFMPGRRPSYHPWPEDWDPTICKDAMGRRGYSNVAPPSITRK</sequence>
<feature type="region of interest" description="Disordered" evidence="1">
    <location>
        <begin position="1"/>
        <end position="125"/>
    </location>
</feature>
<accession>F2U665</accession>
<evidence type="ECO:0000313" key="2">
    <source>
        <dbReference type="EMBL" id="EGD83006.1"/>
    </source>
</evidence>
<dbReference type="RefSeq" id="XP_004995370.1">
    <property type="nucleotide sequence ID" value="XM_004995313.1"/>
</dbReference>
<dbReference type="EMBL" id="GL832962">
    <property type="protein sequence ID" value="EGD83006.1"/>
    <property type="molecule type" value="Genomic_DNA"/>
</dbReference>
<feature type="region of interest" description="Disordered" evidence="1">
    <location>
        <begin position="237"/>
        <end position="437"/>
    </location>
</feature>
<dbReference type="Proteomes" id="UP000007799">
    <property type="component" value="Unassembled WGS sequence"/>
</dbReference>
<feature type="compositionally biased region" description="Basic and acidic residues" evidence="1">
    <location>
        <begin position="39"/>
        <end position="49"/>
    </location>
</feature>